<evidence type="ECO:0000256" key="6">
    <source>
        <dbReference type="ARBA" id="ARBA00023170"/>
    </source>
</evidence>
<evidence type="ECO:0000256" key="2">
    <source>
        <dbReference type="ARBA" id="ARBA00022475"/>
    </source>
</evidence>
<dbReference type="AlphaFoldDB" id="A0A182T3K5"/>
<keyword evidence="4 8" id="KW-1133">Transmembrane helix</keyword>
<evidence type="ECO:0000256" key="5">
    <source>
        <dbReference type="ARBA" id="ARBA00023136"/>
    </source>
</evidence>
<dbReference type="EnsemblMetazoa" id="AMAM018930-RA">
    <property type="protein sequence ID" value="AMAM018930-PA"/>
    <property type="gene ID" value="AMAM018930"/>
</dbReference>
<dbReference type="PANTHER" id="PTHR42643">
    <property type="entry name" value="IONOTROPIC RECEPTOR 20A-RELATED"/>
    <property type="match status" value="1"/>
</dbReference>
<protein>
    <recommendedName>
        <fullName evidence="11">Ionotropic glutamate receptor L-glutamate and glycine-binding domain-containing protein</fullName>
    </recommendedName>
</protein>
<evidence type="ECO:0000256" key="1">
    <source>
        <dbReference type="ARBA" id="ARBA00004651"/>
    </source>
</evidence>
<evidence type="ECO:0000256" key="3">
    <source>
        <dbReference type="ARBA" id="ARBA00022692"/>
    </source>
</evidence>
<proteinExistence type="predicted"/>
<dbReference type="PANTHER" id="PTHR42643:SF41">
    <property type="entry name" value="IONOTROPIC RECEPTOR 20A-RELATED"/>
    <property type="match status" value="1"/>
</dbReference>
<dbReference type="VEuPathDB" id="VectorBase:AMAM018930"/>
<keyword evidence="2" id="KW-1003">Cell membrane</keyword>
<evidence type="ECO:0000313" key="10">
    <source>
        <dbReference type="Proteomes" id="UP000075901"/>
    </source>
</evidence>
<name>A0A182T3K5_9DIPT</name>
<keyword evidence="10" id="KW-1185">Reference proteome</keyword>
<reference evidence="9" key="2">
    <citation type="submission" date="2020-05" db="UniProtKB">
        <authorList>
            <consortium name="EnsemblMetazoa"/>
        </authorList>
    </citation>
    <scope>IDENTIFICATION</scope>
    <source>
        <strain evidence="9">maculatus3</strain>
    </source>
</reference>
<dbReference type="GO" id="GO:0005886">
    <property type="term" value="C:plasma membrane"/>
    <property type="evidence" value="ECO:0007669"/>
    <property type="project" value="UniProtKB-SubCell"/>
</dbReference>
<comment type="subcellular location">
    <subcellularLocation>
        <location evidence="1">Cell membrane</location>
        <topology evidence="1">Multi-pass membrane protein</topology>
    </subcellularLocation>
</comment>
<keyword evidence="7" id="KW-0325">Glycoprotein</keyword>
<evidence type="ECO:0000256" key="4">
    <source>
        <dbReference type="ARBA" id="ARBA00022989"/>
    </source>
</evidence>
<evidence type="ECO:0000313" key="9">
    <source>
        <dbReference type="EnsemblMetazoa" id="AMAM018930-PA"/>
    </source>
</evidence>
<keyword evidence="6" id="KW-0675">Receptor</keyword>
<feature type="transmembrane region" description="Helical" evidence="8">
    <location>
        <begin position="462"/>
        <end position="487"/>
    </location>
</feature>
<keyword evidence="5 8" id="KW-0472">Membrane</keyword>
<dbReference type="InterPro" id="IPR052192">
    <property type="entry name" value="Insect_Ionotropic_Sensory_Rcpt"/>
</dbReference>
<evidence type="ECO:0008006" key="11">
    <source>
        <dbReference type="Google" id="ProtNLM"/>
    </source>
</evidence>
<feature type="transmembrane region" description="Helical" evidence="8">
    <location>
        <begin position="277"/>
        <end position="295"/>
    </location>
</feature>
<organism evidence="9 10">
    <name type="scientific">Anopheles maculatus</name>
    <dbReference type="NCBI Taxonomy" id="74869"/>
    <lineage>
        <taxon>Eukaryota</taxon>
        <taxon>Metazoa</taxon>
        <taxon>Ecdysozoa</taxon>
        <taxon>Arthropoda</taxon>
        <taxon>Hexapoda</taxon>
        <taxon>Insecta</taxon>
        <taxon>Pterygota</taxon>
        <taxon>Neoptera</taxon>
        <taxon>Endopterygota</taxon>
        <taxon>Diptera</taxon>
        <taxon>Nematocera</taxon>
        <taxon>Culicoidea</taxon>
        <taxon>Culicidae</taxon>
        <taxon>Anophelinae</taxon>
        <taxon>Anopheles</taxon>
        <taxon>Anopheles maculatus group</taxon>
    </lineage>
</organism>
<evidence type="ECO:0000256" key="8">
    <source>
        <dbReference type="SAM" id="Phobius"/>
    </source>
</evidence>
<sequence length="518" mass="59920">MNVHSKQLILVGADDVDSIMGAIVNVYANHRPNYFAANSRNIYIVVILSDIRYLSSKIAMLLFTYFSSINFVIVSPGVVEVQTPVLIAIDYEIKMVIVPHDLPMRQIFTDRFNAHLHPVVQVRDYSVSTEAPTGRYRIPPRYDWNVIRTILEHMRLRWKFDVYYSAPSLELIQWFNEQLDGGGIDIFIDKHFRANLHSISHVLPEMNGVCLVIPKTKKYELLQHLLTPLLSTAWITLIIALLVGSFVAYRYFKNGLLATLIFGVDLNAPDVSRTERTVLFASLVVFFILAEAYQAKLVSLISSCRYPPDPKTVDEFLQTDIMLYVGEATATVISYRPTFKGRVRNATDYWFSFDGEQDYGTLLPCPAAWDFYVNWINARYNRYGYNTRPQVHIVRETILSMPASYTFASKFLLYPRFKVYLSRIFESGLIGYWQTEQDRQRLFEQKLEFVENDIISFSDLEMVWTVLGIGTIIALVAFLMELSVFALQKHARTCWPTRTQRLFVKSQKKTQGFVKRSW</sequence>
<dbReference type="Proteomes" id="UP000075901">
    <property type="component" value="Unassembled WGS sequence"/>
</dbReference>
<accession>A0A182T3K5</accession>
<reference evidence="10" key="1">
    <citation type="submission" date="2013-09" db="EMBL/GenBank/DDBJ databases">
        <title>The Genome Sequence of Anopheles maculatus species B.</title>
        <authorList>
            <consortium name="The Broad Institute Genomics Platform"/>
            <person name="Neafsey D.E."/>
            <person name="Besansky N."/>
            <person name="Howell P."/>
            <person name="Walton C."/>
            <person name="Young S.K."/>
            <person name="Zeng Q."/>
            <person name="Gargeya S."/>
            <person name="Fitzgerald M."/>
            <person name="Haas B."/>
            <person name="Abouelleil A."/>
            <person name="Allen A.W."/>
            <person name="Alvarado L."/>
            <person name="Arachchi H.M."/>
            <person name="Berlin A.M."/>
            <person name="Chapman S.B."/>
            <person name="Gainer-Dewar J."/>
            <person name="Goldberg J."/>
            <person name="Griggs A."/>
            <person name="Gujja S."/>
            <person name="Hansen M."/>
            <person name="Howarth C."/>
            <person name="Imamovic A."/>
            <person name="Ireland A."/>
            <person name="Larimer J."/>
            <person name="McCowan C."/>
            <person name="Murphy C."/>
            <person name="Pearson M."/>
            <person name="Poon T.W."/>
            <person name="Priest M."/>
            <person name="Roberts A."/>
            <person name="Saif S."/>
            <person name="Shea T."/>
            <person name="Sisk P."/>
            <person name="Sykes S."/>
            <person name="Wortman J."/>
            <person name="Nusbaum C."/>
            <person name="Birren B."/>
        </authorList>
    </citation>
    <scope>NUCLEOTIDE SEQUENCE [LARGE SCALE GENOMIC DNA]</scope>
    <source>
        <strain evidence="10">maculatus3</strain>
    </source>
</reference>
<keyword evidence="3 8" id="KW-0812">Transmembrane</keyword>
<feature type="transmembrane region" description="Helical" evidence="8">
    <location>
        <begin position="229"/>
        <end position="252"/>
    </location>
</feature>
<evidence type="ECO:0000256" key="7">
    <source>
        <dbReference type="ARBA" id="ARBA00023180"/>
    </source>
</evidence>